<dbReference type="FunFam" id="3.40.50.620:FF:000116">
    <property type="entry name" value="Arginine--tRNA ligase"/>
    <property type="match status" value="1"/>
</dbReference>
<dbReference type="PANTHER" id="PTHR11956:SF5">
    <property type="entry name" value="ARGININE--TRNA LIGASE, CYTOPLASMIC"/>
    <property type="match status" value="1"/>
</dbReference>
<dbReference type="InterPro" id="IPR036695">
    <property type="entry name" value="Arg-tRNA-synth_N_sf"/>
</dbReference>
<dbReference type="SMART" id="SM00836">
    <property type="entry name" value="DALR_1"/>
    <property type="match status" value="1"/>
</dbReference>
<comment type="similarity">
    <text evidence="2 10 11">Belongs to the class-I aminoacyl-tRNA synthetase family.</text>
</comment>
<evidence type="ECO:0000256" key="10">
    <source>
        <dbReference type="HAMAP-Rule" id="MF_00123"/>
    </source>
</evidence>
<dbReference type="GO" id="GO:0006420">
    <property type="term" value="P:arginyl-tRNA aminoacylation"/>
    <property type="evidence" value="ECO:0007669"/>
    <property type="project" value="UniProtKB-UniRule"/>
</dbReference>
<comment type="subunit">
    <text evidence="10">Monomer.</text>
</comment>
<comment type="caution">
    <text evidence="14">The sequence shown here is derived from an EMBL/GenBank/DDBJ whole genome shotgun (WGS) entry which is preliminary data.</text>
</comment>
<keyword evidence="5 10" id="KW-0547">Nucleotide-binding</keyword>
<dbReference type="NCBIfam" id="TIGR00456">
    <property type="entry name" value="argS"/>
    <property type="match status" value="1"/>
</dbReference>
<dbReference type="Gene3D" id="1.10.730.10">
    <property type="entry name" value="Isoleucyl-tRNA Synthetase, Domain 1"/>
    <property type="match status" value="1"/>
</dbReference>
<keyword evidence="7 10" id="KW-0648">Protein biosynthesis</keyword>
<dbReference type="InterPro" id="IPR008909">
    <property type="entry name" value="DALR_anticod-bd"/>
</dbReference>
<dbReference type="InterPro" id="IPR005148">
    <property type="entry name" value="Arg-tRNA-synth_N"/>
</dbReference>
<dbReference type="SUPFAM" id="SSF55190">
    <property type="entry name" value="Arginyl-tRNA synthetase (ArgRS), N-terminal 'additional' domain"/>
    <property type="match status" value="1"/>
</dbReference>
<comment type="subcellular location">
    <subcellularLocation>
        <location evidence="1 10">Cytoplasm</location>
    </subcellularLocation>
</comment>
<dbReference type="HAMAP" id="MF_00123">
    <property type="entry name" value="Arg_tRNA_synth"/>
    <property type="match status" value="1"/>
</dbReference>
<feature type="domain" description="Arginyl tRNA synthetase N-terminal" evidence="13">
    <location>
        <begin position="3"/>
        <end position="74"/>
    </location>
</feature>
<dbReference type="FunFam" id="1.10.730.10:FF:000008">
    <property type="entry name" value="Arginine--tRNA ligase"/>
    <property type="match status" value="1"/>
</dbReference>
<gene>
    <name evidence="10 14" type="primary">argS</name>
    <name evidence="14" type="ORF">IT779_06065</name>
</gene>
<dbReference type="PRINTS" id="PR01038">
    <property type="entry name" value="TRNASYNTHARG"/>
</dbReference>
<comment type="catalytic activity">
    <reaction evidence="9 10">
        <text>tRNA(Arg) + L-arginine + ATP = L-arginyl-tRNA(Arg) + AMP + diphosphate</text>
        <dbReference type="Rhea" id="RHEA:20301"/>
        <dbReference type="Rhea" id="RHEA-COMP:9658"/>
        <dbReference type="Rhea" id="RHEA-COMP:9673"/>
        <dbReference type="ChEBI" id="CHEBI:30616"/>
        <dbReference type="ChEBI" id="CHEBI:32682"/>
        <dbReference type="ChEBI" id="CHEBI:33019"/>
        <dbReference type="ChEBI" id="CHEBI:78442"/>
        <dbReference type="ChEBI" id="CHEBI:78513"/>
        <dbReference type="ChEBI" id="CHEBI:456215"/>
        <dbReference type="EC" id="6.1.1.19"/>
    </reaction>
</comment>
<protein>
    <recommendedName>
        <fullName evidence="10">Arginine--tRNA ligase</fullName>
        <ecNumber evidence="10">6.1.1.19</ecNumber>
    </recommendedName>
    <alternativeName>
        <fullName evidence="10">Arginyl-tRNA synthetase</fullName>
        <shortName evidence="10">ArgRS</shortName>
    </alternativeName>
</protein>
<dbReference type="InterPro" id="IPR035684">
    <property type="entry name" value="ArgRS_core"/>
</dbReference>
<reference evidence="14" key="1">
    <citation type="submission" date="2020-11" db="EMBL/GenBank/DDBJ databases">
        <title>Nocardia NEAU-351.nov., a novel actinomycete isolated from the cow dung.</title>
        <authorList>
            <person name="Zhang X."/>
        </authorList>
    </citation>
    <scope>NUCLEOTIDE SEQUENCE</scope>
    <source>
        <strain evidence="14">NEAU-351</strain>
    </source>
</reference>
<dbReference type="InterPro" id="IPR001278">
    <property type="entry name" value="Arg-tRNA-ligase"/>
</dbReference>
<keyword evidence="8 10" id="KW-0030">Aminoacyl-tRNA synthetase</keyword>
<dbReference type="SUPFAM" id="SSF47323">
    <property type="entry name" value="Anticodon-binding domain of a subclass of class I aminoacyl-tRNA synthetases"/>
    <property type="match status" value="1"/>
</dbReference>
<keyword evidence="6 10" id="KW-0067">ATP-binding</keyword>
<name>A0A931I9K7_9NOCA</name>
<evidence type="ECO:0000313" key="14">
    <source>
        <dbReference type="EMBL" id="MBH0775848.1"/>
    </source>
</evidence>
<evidence type="ECO:0000256" key="5">
    <source>
        <dbReference type="ARBA" id="ARBA00022741"/>
    </source>
</evidence>
<dbReference type="InterPro" id="IPR009080">
    <property type="entry name" value="tRNAsynth_Ia_anticodon-bd"/>
</dbReference>
<dbReference type="Pfam" id="PF00750">
    <property type="entry name" value="tRNA-synt_1d"/>
    <property type="match status" value="1"/>
</dbReference>
<evidence type="ECO:0000259" key="12">
    <source>
        <dbReference type="SMART" id="SM00836"/>
    </source>
</evidence>
<evidence type="ECO:0000313" key="15">
    <source>
        <dbReference type="Proteomes" id="UP000655751"/>
    </source>
</evidence>
<dbReference type="GO" id="GO:0005524">
    <property type="term" value="F:ATP binding"/>
    <property type="evidence" value="ECO:0007669"/>
    <property type="project" value="UniProtKB-UniRule"/>
</dbReference>
<feature type="short sequence motif" description="'HIGH' region" evidence="10">
    <location>
        <begin position="110"/>
        <end position="120"/>
    </location>
</feature>
<dbReference type="GO" id="GO:0004814">
    <property type="term" value="F:arginine-tRNA ligase activity"/>
    <property type="evidence" value="ECO:0007669"/>
    <property type="project" value="UniProtKB-UniRule"/>
</dbReference>
<dbReference type="GO" id="GO:0005737">
    <property type="term" value="C:cytoplasm"/>
    <property type="evidence" value="ECO:0007669"/>
    <property type="project" value="UniProtKB-SubCell"/>
</dbReference>
<dbReference type="Proteomes" id="UP000655751">
    <property type="component" value="Unassembled WGS sequence"/>
</dbReference>
<evidence type="ECO:0000256" key="11">
    <source>
        <dbReference type="RuleBase" id="RU363038"/>
    </source>
</evidence>
<dbReference type="InterPro" id="IPR014729">
    <property type="entry name" value="Rossmann-like_a/b/a_fold"/>
</dbReference>
<evidence type="ECO:0000256" key="8">
    <source>
        <dbReference type="ARBA" id="ARBA00023146"/>
    </source>
</evidence>
<dbReference type="PANTHER" id="PTHR11956">
    <property type="entry name" value="ARGINYL-TRNA SYNTHETASE"/>
    <property type="match status" value="1"/>
</dbReference>
<dbReference type="SMART" id="SM01016">
    <property type="entry name" value="Arg_tRNA_synt_N"/>
    <property type="match status" value="1"/>
</dbReference>
<dbReference type="Pfam" id="PF03485">
    <property type="entry name" value="Arg_tRNA_synt_N"/>
    <property type="match status" value="1"/>
</dbReference>
<dbReference type="Gene3D" id="3.40.50.620">
    <property type="entry name" value="HUPs"/>
    <property type="match status" value="1"/>
</dbReference>
<feature type="domain" description="DALR anticodon binding" evidence="12">
    <location>
        <begin position="456"/>
        <end position="573"/>
    </location>
</feature>
<dbReference type="EC" id="6.1.1.19" evidence="10"/>
<dbReference type="CDD" id="cd00671">
    <property type="entry name" value="ArgRS_core"/>
    <property type="match status" value="1"/>
</dbReference>
<organism evidence="14 15">
    <name type="scientific">Nocardia bovistercoris</name>
    <dbReference type="NCBI Taxonomy" id="2785916"/>
    <lineage>
        <taxon>Bacteria</taxon>
        <taxon>Bacillati</taxon>
        <taxon>Actinomycetota</taxon>
        <taxon>Actinomycetes</taxon>
        <taxon>Mycobacteriales</taxon>
        <taxon>Nocardiaceae</taxon>
        <taxon>Nocardia</taxon>
    </lineage>
</organism>
<keyword evidence="15" id="KW-1185">Reference proteome</keyword>
<dbReference type="InterPro" id="IPR001412">
    <property type="entry name" value="aa-tRNA-synth_I_CS"/>
</dbReference>
<evidence type="ECO:0000256" key="9">
    <source>
        <dbReference type="ARBA" id="ARBA00049339"/>
    </source>
</evidence>
<dbReference type="CDD" id="cd07956">
    <property type="entry name" value="Anticodon_Ia_Arg"/>
    <property type="match status" value="1"/>
</dbReference>
<keyword evidence="4 10" id="KW-0436">Ligase</keyword>
<keyword evidence="3 10" id="KW-0963">Cytoplasm</keyword>
<evidence type="ECO:0000256" key="6">
    <source>
        <dbReference type="ARBA" id="ARBA00022840"/>
    </source>
</evidence>
<evidence type="ECO:0000256" key="4">
    <source>
        <dbReference type="ARBA" id="ARBA00022598"/>
    </source>
</evidence>
<evidence type="ECO:0000256" key="3">
    <source>
        <dbReference type="ARBA" id="ARBA00022490"/>
    </source>
</evidence>
<dbReference type="EMBL" id="JADMLG010000002">
    <property type="protein sequence ID" value="MBH0775848.1"/>
    <property type="molecule type" value="Genomic_DNA"/>
</dbReference>
<dbReference type="AlphaFoldDB" id="A0A931I9K7"/>
<dbReference type="SUPFAM" id="SSF52374">
    <property type="entry name" value="Nucleotidylyl transferase"/>
    <property type="match status" value="1"/>
</dbReference>
<evidence type="ECO:0000256" key="7">
    <source>
        <dbReference type="ARBA" id="ARBA00022917"/>
    </source>
</evidence>
<evidence type="ECO:0000259" key="13">
    <source>
        <dbReference type="SMART" id="SM01016"/>
    </source>
</evidence>
<proteinExistence type="inferred from homology"/>
<dbReference type="Pfam" id="PF05746">
    <property type="entry name" value="DALR_1"/>
    <property type="match status" value="1"/>
</dbReference>
<dbReference type="PROSITE" id="PS00178">
    <property type="entry name" value="AA_TRNA_LIGASE_I"/>
    <property type="match status" value="1"/>
</dbReference>
<evidence type="ECO:0000256" key="1">
    <source>
        <dbReference type="ARBA" id="ARBA00004496"/>
    </source>
</evidence>
<dbReference type="Gene3D" id="3.30.1360.70">
    <property type="entry name" value="Arginyl tRNA synthetase N-terminal domain"/>
    <property type="match status" value="1"/>
</dbReference>
<sequence length="573" mass="62147">MSTALPPQVRDRDPLIRRSDHADYQANVALSVAKTIGRPAREIGALIADRLAAANEPVIASSSVSGPGFVNITVPDEVIWRHIAGRLGDDRLGIGMPLASARIVVDYSSPNIAKQMHVGHLRTTVIGDALARVLSFLGADVIRQNHLGDWGTQFGMLIQYIDEHPRQRWHHGEFADDPDATIGALDAVYRRARAAFDADSAFADRARARVVALQAGDPDTLRVWSDLVAESQRAFQSLYDRLGVLLDPADCAGESTYNDQLEAVVAELTDAGILVRSEGALCVFDPDVTGPDGAPTPLIVRKADGGYGYAATDLATIRHRIRNLRATAILYVVDARQARHFEMVFATARRAGWLDDTVEAVHIPFGTVLGPDGTPFKTRSGATVPLTDLLDSAVERARSVVADKDSELDAATLEAVAEAAGIGAVKYADLSGARVKDYVFDVDRMVALKGDTGVYLQYAHARIRSILRNAAPADLRTPVDPTVPLYRTERALVLLLDDFAHVLGETARTYEPHRLAGYLFTLARTYTEFYENCPVLKAPDPALRANRLALCRLTGDTLARGLNLLGIAAPERL</sequence>
<accession>A0A931I9K7</accession>
<evidence type="ECO:0000256" key="2">
    <source>
        <dbReference type="ARBA" id="ARBA00005594"/>
    </source>
</evidence>